<dbReference type="OrthoDB" id="8020473at2759"/>
<evidence type="ECO:0000313" key="1">
    <source>
        <dbReference type="EMBL" id="GBM05852.1"/>
    </source>
</evidence>
<reference evidence="1 2" key="1">
    <citation type="journal article" date="2019" name="Sci. Rep.">
        <title>Orb-weaving spider Araneus ventricosus genome elucidates the spidroin gene catalogue.</title>
        <authorList>
            <person name="Kono N."/>
            <person name="Nakamura H."/>
            <person name="Ohtoshi R."/>
            <person name="Moran D.A.P."/>
            <person name="Shinohara A."/>
            <person name="Yoshida Y."/>
            <person name="Fujiwara M."/>
            <person name="Mori M."/>
            <person name="Tomita M."/>
            <person name="Arakawa K."/>
        </authorList>
    </citation>
    <scope>NUCLEOTIDE SEQUENCE [LARGE SCALE GENOMIC DNA]</scope>
</reference>
<organism evidence="1 2">
    <name type="scientific">Araneus ventricosus</name>
    <name type="common">Orbweaver spider</name>
    <name type="synonym">Epeira ventricosa</name>
    <dbReference type="NCBI Taxonomy" id="182803"/>
    <lineage>
        <taxon>Eukaryota</taxon>
        <taxon>Metazoa</taxon>
        <taxon>Ecdysozoa</taxon>
        <taxon>Arthropoda</taxon>
        <taxon>Chelicerata</taxon>
        <taxon>Arachnida</taxon>
        <taxon>Araneae</taxon>
        <taxon>Araneomorphae</taxon>
        <taxon>Entelegynae</taxon>
        <taxon>Araneoidea</taxon>
        <taxon>Araneidae</taxon>
        <taxon>Araneus</taxon>
    </lineage>
</organism>
<keyword evidence="2" id="KW-1185">Reference proteome</keyword>
<evidence type="ECO:0000313" key="2">
    <source>
        <dbReference type="Proteomes" id="UP000499080"/>
    </source>
</evidence>
<sequence>MDELGDEIIQSQEYQEKAILWRGRLQRFINQHTGNHSAIATQNETSNNQTVPETKVIKMPLLQMSIFCGDSSKWLDFWNQFESTIDNNGNLSKTEKFTYLKSLLSGNVLVELISPDLL</sequence>
<dbReference type="EMBL" id="BGPR01000220">
    <property type="protein sequence ID" value="GBM05852.1"/>
    <property type="molecule type" value="Genomic_DNA"/>
</dbReference>
<dbReference type="Proteomes" id="UP000499080">
    <property type="component" value="Unassembled WGS sequence"/>
</dbReference>
<dbReference type="AlphaFoldDB" id="A0A4Y2CN59"/>
<protein>
    <submittedName>
        <fullName evidence="1">Uncharacterized protein</fullName>
    </submittedName>
</protein>
<dbReference type="InterPro" id="IPR005312">
    <property type="entry name" value="DUF1759"/>
</dbReference>
<dbReference type="Pfam" id="PF03564">
    <property type="entry name" value="DUF1759"/>
    <property type="match status" value="1"/>
</dbReference>
<name>A0A4Y2CN59_ARAVE</name>
<comment type="caution">
    <text evidence="1">The sequence shown here is derived from an EMBL/GenBank/DDBJ whole genome shotgun (WGS) entry which is preliminary data.</text>
</comment>
<proteinExistence type="predicted"/>
<accession>A0A4Y2CN59</accession>
<gene>
    <name evidence="1" type="ORF">AVEN_135231_1</name>
</gene>